<evidence type="ECO:0000313" key="1">
    <source>
        <dbReference type="EMBL" id="AEW75992.1"/>
    </source>
</evidence>
<name>G8LQ96_9ENTR</name>
<accession>G8LQ96</accession>
<keyword evidence="1" id="KW-0614">Plasmid</keyword>
<dbReference type="AlphaFoldDB" id="G8LQ96"/>
<dbReference type="KEGG" id="eec:EcWSU1_A018"/>
<reference evidence="1 2" key="1">
    <citation type="journal article" date="2011" name="Stand. Genomic Sci.">
        <title>Complete genome of the onion pathogen Enterobacter cloacae EcWSU1.</title>
        <authorList>
            <person name="Humann J.L."/>
            <person name="Wildung M."/>
            <person name="Cheng C.H."/>
            <person name="Lee T."/>
            <person name="Stewart J.E."/>
            <person name="Drew J.C."/>
            <person name="Triplett E.W."/>
            <person name="Main D."/>
            <person name="Schroeder B.K."/>
        </authorList>
    </citation>
    <scope>NUCLEOTIDE SEQUENCE [LARGE SCALE GENOMIC DNA]</scope>
    <source>
        <strain evidence="1 2">EcWSU1</strain>
        <plasmid evidence="1 2">pEcWSU1_A</plasmid>
    </source>
</reference>
<dbReference type="HOGENOM" id="CLU_3403338_0_0_6"/>
<sequence length="30" mass="3466">MLKKVGCICGWHSKQEIEILYLDVAFRIAT</sequence>
<geneLocation type="plasmid" evidence="1 2">
    <name>pEcWSU1_A</name>
</geneLocation>
<evidence type="ECO:0000313" key="2">
    <source>
        <dbReference type="Proteomes" id="UP000007838"/>
    </source>
</evidence>
<organism evidence="1 2">
    <name type="scientific">Enterobacter ludwigii</name>
    <dbReference type="NCBI Taxonomy" id="299767"/>
    <lineage>
        <taxon>Bacteria</taxon>
        <taxon>Pseudomonadati</taxon>
        <taxon>Pseudomonadota</taxon>
        <taxon>Gammaproteobacteria</taxon>
        <taxon>Enterobacterales</taxon>
        <taxon>Enterobacteriaceae</taxon>
        <taxon>Enterobacter</taxon>
        <taxon>Enterobacter cloacae complex</taxon>
    </lineage>
</organism>
<dbReference type="EMBL" id="CP002887">
    <property type="protein sequence ID" value="AEW75992.1"/>
    <property type="molecule type" value="Genomic_DNA"/>
</dbReference>
<protein>
    <submittedName>
        <fullName evidence="1">Uncharacterized protein</fullName>
    </submittedName>
</protein>
<dbReference type="Proteomes" id="UP000007838">
    <property type="component" value="Plasmid pEcWSU1_A"/>
</dbReference>
<proteinExistence type="predicted"/>
<gene>
    <name evidence="1" type="ORF">EcWSU1_A018</name>
</gene>